<evidence type="ECO:0000313" key="1">
    <source>
        <dbReference type="EMBL" id="KAH0781258.1"/>
    </source>
</evidence>
<sequence>MEVGGRCFFARVGGPVVAGEDKVGHPVLDKVTGLPTLVHLSYLGKLTPWRSFSHASSLKRVGYLKTS</sequence>
<evidence type="ECO:0000313" key="2">
    <source>
        <dbReference type="Proteomes" id="UP000826656"/>
    </source>
</evidence>
<dbReference type="Proteomes" id="UP000826656">
    <property type="component" value="Unassembled WGS sequence"/>
</dbReference>
<organism evidence="1 2">
    <name type="scientific">Solanum tuberosum</name>
    <name type="common">Potato</name>
    <dbReference type="NCBI Taxonomy" id="4113"/>
    <lineage>
        <taxon>Eukaryota</taxon>
        <taxon>Viridiplantae</taxon>
        <taxon>Streptophyta</taxon>
        <taxon>Embryophyta</taxon>
        <taxon>Tracheophyta</taxon>
        <taxon>Spermatophyta</taxon>
        <taxon>Magnoliopsida</taxon>
        <taxon>eudicotyledons</taxon>
        <taxon>Gunneridae</taxon>
        <taxon>Pentapetalae</taxon>
        <taxon>asterids</taxon>
        <taxon>lamiids</taxon>
        <taxon>Solanales</taxon>
        <taxon>Solanaceae</taxon>
        <taxon>Solanoideae</taxon>
        <taxon>Solaneae</taxon>
        <taxon>Solanum</taxon>
    </lineage>
</organism>
<protein>
    <submittedName>
        <fullName evidence="1">Uncharacterized protein</fullName>
    </submittedName>
</protein>
<reference evidence="1 2" key="1">
    <citation type="journal article" date="2021" name="bioRxiv">
        <title>Chromosome-scale and haplotype-resolved genome assembly of a tetraploid potato cultivar.</title>
        <authorList>
            <person name="Sun H."/>
            <person name="Jiao W.-B."/>
            <person name="Krause K."/>
            <person name="Campoy J.A."/>
            <person name="Goel M."/>
            <person name="Folz-Donahue K."/>
            <person name="Kukat C."/>
            <person name="Huettel B."/>
            <person name="Schneeberger K."/>
        </authorList>
    </citation>
    <scope>NUCLEOTIDE SEQUENCE [LARGE SCALE GENOMIC DNA]</scope>
    <source>
        <strain evidence="1">SolTubOtavaFocal</strain>
        <tissue evidence="1">Leaves</tissue>
    </source>
</reference>
<dbReference type="EMBL" id="JAIVGD010000001">
    <property type="protein sequence ID" value="KAH0781258.1"/>
    <property type="molecule type" value="Genomic_DNA"/>
</dbReference>
<comment type="caution">
    <text evidence="1">The sequence shown here is derived from an EMBL/GenBank/DDBJ whole genome shotgun (WGS) entry which is preliminary data.</text>
</comment>
<proteinExistence type="predicted"/>
<gene>
    <name evidence="1" type="ORF">KY290_000856</name>
</gene>
<name>A0ABQ7WME4_SOLTU</name>
<keyword evidence="2" id="KW-1185">Reference proteome</keyword>
<accession>A0ABQ7WME4</accession>